<evidence type="ECO:0000313" key="2">
    <source>
        <dbReference type="Proteomes" id="UP001469553"/>
    </source>
</evidence>
<organism evidence="1 2">
    <name type="scientific">Ameca splendens</name>
    <dbReference type="NCBI Taxonomy" id="208324"/>
    <lineage>
        <taxon>Eukaryota</taxon>
        <taxon>Metazoa</taxon>
        <taxon>Chordata</taxon>
        <taxon>Craniata</taxon>
        <taxon>Vertebrata</taxon>
        <taxon>Euteleostomi</taxon>
        <taxon>Actinopterygii</taxon>
        <taxon>Neopterygii</taxon>
        <taxon>Teleostei</taxon>
        <taxon>Neoteleostei</taxon>
        <taxon>Acanthomorphata</taxon>
        <taxon>Ovalentaria</taxon>
        <taxon>Atherinomorphae</taxon>
        <taxon>Cyprinodontiformes</taxon>
        <taxon>Goodeidae</taxon>
        <taxon>Ameca</taxon>
    </lineage>
</organism>
<dbReference type="EMBL" id="JAHRIP010018982">
    <property type="protein sequence ID" value="MEQ2286613.1"/>
    <property type="molecule type" value="Genomic_DNA"/>
</dbReference>
<sequence length="107" mass="12068">MEDLDNNDGAAYISDIQTAGILLAQQGIRTPFIKLIKCLPTLYLGLSCLPINHSITIIGDDHDFIMVIIVFIDRNTCFHSFPPLIVNWQRINNLLKNSMHTCPMLLT</sequence>
<proteinExistence type="predicted"/>
<evidence type="ECO:0000313" key="1">
    <source>
        <dbReference type="EMBL" id="MEQ2286613.1"/>
    </source>
</evidence>
<name>A0ABV0XYL0_9TELE</name>
<dbReference type="Proteomes" id="UP001469553">
    <property type="component" value="Unassembled WGS sequence"/>
</dbReference>
<comment type="caution">
    <text evidence="1">The sequence shown here is derived from an EMBL/GenBank/DDBJ whole genome shotgun (WGS) entry which is preliminary data.</text>
</comment>
<gene>
    <name evidence="1" type="ORF">AMECASPLE_004123</name>
</gene>
<accession>A0ABV0XYL0</accession>
<protein>
    <submittedName>
        <fullName evidence="1">Uncharacterized protein</fullName>
    </submittedName>
</protein>
<reference evidence="1 2" key="1">
    <citation type="submission" date="2021-06" db="EMBL/GenBank/DDBJ databases">
        <authorList>
            <person name="Palmer J.M."/>
        </authorList>
    </citation>
    <scope>NUCLEOTIDE SEQUENCE [LARGE SCALE GENOMIC DNA]</scope>
    <source>
        <strain evidence="1 2">AS_MEX2019</strain>
        <tissue evidence="1">Muscle</tissue>
    </source>
</reference>
<keyword evidence="2" id="KW-1185">Reference proteome</keyword>